<dbReference type="Proteomes" id="UP001359559">
    <property type="component" value="Unassembled WGS sequence"/>
</dbReference>
<dbReference type="AlphaFoldDB" id="A0AAN9FYB7"/>
<keyword evidence="3" id="KW-1185">Reference proteome</keyword>
<gene>
    <name evidence="2" type="ORF">RJT34_25765</name>
</gene>
<evidence type="ECO:0000313" key="3">
    <source>
        <dbReference type="Proteomes" id="UP001359559"/>
    </source>
</evidence>
<evidence type="ECO:0008006" key="4">
    <source>
        <dbReference type="Google" id="ProtNLM"/>
    </source>
</evidence>
<name>A0AAN9FYB7_CLITE</name>
<organism evidence="2 3">
    <name type="scientific">Clitoria ternatea</name>
    <name type="common">Butterfly pea</name>
    <dbReference type="NCBI Taxonomy" id="43366"/>
    <lineage>
        <taxon>Eukaryota</taxon>
        <taxon>Viridiplantae</taxon>
        <taxon>Streptophyta</taxon>
        <taxon>Embryophyta</taxon>
        <taxon>Tracheophyta</taxon>
        <taxon>Spermatophyta</taxon>
        <taxon>Magnoliopsida</taxon>
        <taxon>eudicotyledons</taxon>
        <taxon>Gunneridae</taxon>
        <taxon>Pentapetalae</taxon>
        <taxon>rosids</taxon>
        <taxon>fabids</taxon>
        <taxon>Fabales</taxon>
        <taxon>Fabaceae</taxon>
        <taxon>Papilionoideae</taxon>
        <taxon>50 kb inversion clade</taxon>
        <taxon>NPAAA clade</taxon>
        <taxon>indigoferoid/millettioid clade</taxon>
        <taxon>Phaseoleae</taxon>
        <taxon>Clitoria</taxon>
    </lineage>
</organism>
<accession>A0AAN9FYB7</accession>
<feature type="signal peptide" evidence="1">
    <location>
        <begin position="1"/>
        <end position="22"/>
    </location>
</feature>
<feature type="chain" id="PRO_5042846002" description="Secreted protein" evidence="1">
    <location>
        <begin position="23"/>
        <end position="113"/>
    </location>
</feature>
<proteinExistence type="predicted"/>
<comment type="caution">
    <text evidence="2">The sequence shown here is derived from an EMBL/GenBank/DDBJ whole genome shotgun (WGS) entry which is preliminary data.</text>
</comment>
<dbReference type="EMBL" id="JAYKXN010000006">
    <property type="protein sequence ID" value="KAK7280698.1"/>
    <property type="molecule type" value="Genomic_DNA"/>
</dbReference>
<evidence type="ECO:0000313" key="2">
    <source>
        <dbReference type="EMBL" id="KAK7280698.1"/>
    </source>
</evidence>
<keyword evidence="1" id="KW-0732">Signal</keyword>
<sequence length="113" mass="12836">MYDGGYVLLLLILLVLHNRVHKSHVNQEPYTNIYIHVGMSEQKIGKLLLCFFAWHNHQMNRAVDSVSISQKAGKVMFLLVGDHAVVVFYHFLISTLASKTWQNPACLIGLSRS</sequence>
<reference evidence="2 3" key="1">
    <citation type="submission" date="2024-01" db="EMBL/GenBank/DDBJ databases">
        <title>The genomes of 5 underutilized Papilionoideae crops provide insights into root nodulation and disease resistance.</title>
        <authorList>
            <person name="Yuan L."/>
        </authorList>
    </citation>
    <scope>NUCLEOTIDE SEQUENCE [LARGE SCALE GENOMIC DNA]</scope>
    <source>
        <strain evidence="2">LY-2023</strain>
        <tissue evidence="2">Leaf</tissue>
    </source>
</reference>
<protein>
    <recommendedName>
        <fullName evidence="4">Secreted protein</fullName>
    </recommendedName>
</protein>
<evidence type="ECO:0000256" key="1">
    <source>
        <dbReference type="SAM" id="SignalP"/>
    </source>
</evidence>